<evidence type="ECO:0000313" key="10">
    <source>
        <dbReference type="EMBL" id="VYT25742.1"/>
    </source>
</evidence>
<keyword evidence="4 10" id="KW-0378">Hydrolase</keyword>
<gene>
    <name evidence="10" type="ORF">BGLFYP119_02482</name>
</gene>
<evidence type="ECO:0000256" key="4">
    <source>
        <dbReference type="ARBA" id="ARBA00022801"/>
    </source>
</evidence>
<dbReference type="GO" id="GO:0006508">
    <property type="term" value="P:proteolysis"/>
    <property type="evidence" value="ECO:0007669"/>
    <property type="project" value="UniProtKB-KW"/>
</dbReference>
<dbReference type="SUPFAM" id="SSF54001">
    <property type="entry name" value="Cysteine proteinases"/>
    <property type="match status" value="1"/>
</dbReference>
<evidence type="ECO:0000259" key="9">
    <source>
        <dbReference type="PROSITE" id="PS51935"/>
    </source>
</evidence>
<dbReference type="GO" id="GO:0008234">
    <property type="term" value="F:cysteine-type peptidase activity"/>
    <property type="evidence" value="ECO:0007669"/>
    <property type="project" value="UniProtKB-KW"/>
</dbReference>
<dbReference type="RefSeq" id="WP_156354933.1">
    <property type="nucleotide sequence ID" value="NZ_CACRST010000025.1"/>
</dbReference>
<evidence type="ECO:0000256" key="7">
    <source>
        <dbReference type="SAM" id="MobiDB-lite"/>
    </source>
</evidence>
<feature type="region of interest" description="Disordered" evidence="7">
    <location>
        <begin position="252"/>
        <end position="288"/>
    </location>
</feature>
<keyword evidence="5" id="KW-0788">Thiol protease</keyword>
<dbReference type="PANTHER" id="PTHR47053">
    <property type="entry name" value="MUREIN DD-ENDOPEPTIDASE MEPH-RELATED"/>
    <property type="match status" value="1"/>
</dbReference>
<evidence type="ECO:0000256" key="2">
    <source>
        <dbReference type="ARBA" id="ARBA00022670"/>
    </source>
</evidence>
<dbReference type="Gene3D" id="6.10.250.3150">
    <property type="match status" value="1"/>
</dbReference>
<evidence type="ECO:0000256" key="8">
    <source>
        <dbReference type="SAM" id="SignalP"/>
    </source>
</evidence>
<dbReference type="Gene3D" id="3.90.1720.10">
    <property type="entry name" value="endopeptidase domain like (from Nostoc punctiforme)"/>
    <property type="match status" value="1"/>
</dbReference>
<feature type="coiled-coil region" evidence="6">
    <location>
        <begin position="41"/>
        <end position="110"/>
    </location>
</feature>
<evidence type="ECO:0000256" key="3">
    <source>
        <dbReference type="ARBA" id="ARBA00022729"/>
    </source>
</evidence>
<keyword evidence="2" id="KW-0645">Protease</keyword>
<dbReference type="PANTHER" id="PTHR47053:SF1">
    <property type="entry name" value="MUREIN DD-ENDOPEPTIDASE MEPH-RELATED"/>
    <property type="match status" value="1"/>
</dbReference>
<proteinExistence type="inferred from homology"/>
<comment type="similarity">
    <text evidence="1">Belongs to the peptidase C40 family.</text>
</comment>
<reference evidence="10" key="1">
    <citation type="submission" date="2019-11" db="EMBL/GenBank/DDBJ databases">
        <authorList>
            <person name="Feng L."/>
        </authorList>
    </citation>
    <scope>NUCLEOTIDE SEQUENCE</scope>
    <source>
        <strain evidence="10">BgluceraseaLFYP119</strain>
    </source>
</reference>
<feature type="chain" id="PRO_5039148263" evidence="8">
    <location>
        <begin position="21"/>
        <end position="455"/>
    </location>
</feature>
<dbReference type="InterPro" id="IPR057309">
    <property type="entry name" value="PcsB_CC"/>
</dbReference>
<keyword evidence="3 8" id="KW-0732">Signal</keyword>
<dbReference type="AlphaFoldDB" id="A0A6N2VA04"/>
<feature type="compositionally biased region" description="Acidic residues" evidence="7">
    <location>
        <begin position="267"/>
        <end position="286"/>
    </location>
</feature>
<feature type="domain" description="NlpC/P60" evidence="9">
    <location>
        <begin position="341"/>
        <end position="455"/>
    </location>
</feature>
<name>A0A6N2VA04_9FIRM</name>
<dbReference type="InterPro" id="IPR000064">
    <property type="entry name" value="NLP_P60_dom"/>
</dbReference>
<protein>
    <submittedName>
        <fullName evidence="10">Putative endopeptidase</fullName>
        <ecNumber evidence="10">3.4.-.-</ecNumber>
    </submittedName>
</protein>
<dbReference type="InterPro" id="IPR051202">
    <property type="entry name" value="Peptidase_C40"/>
</dbReference>
<keyword evidence="6" id="KW-0175">Coiled coil</keyword>
<evidence type="ECO:0000256" key="1">
    <source>
        <dbReference type="ARBA" id="ARBA00007074"/>
    </source>
</evidence>
<feature type="region of interest" description="Disordered" evidence="7">
    <location>
        <begin position="324"/>
        <end position="345"/>
    </location>
</feature>
<dbReference type="EMBL" id="CACRST010000025">
    <property type="protein sequence ID" value="VYT25742.1"/>
    <property type="molecule type" value="Genomic_DNA"/>
</dbReference>
<evidence type="ECO:0000256" key="6">
    <source>
        <dbReference type="SAM" id="Coils"/>
    </source>
</evidence>
<dbReference type="InterPro" id="IPR038765">
    <property type="entry name" value="Papain-like_cys_pep_sf"/>
</dbReference>
<dbReference type="EC" id="3.4.-.-" evidence="10"/>
<organism evidence="10">
    <name type="scientific">Blautia glucerasea</name>
    <dbReference type="NCBI Taxonomy" id="536633"/>
    <lineage>
        <taxon>Bacteria</taxon>
        <taxon>Bacillati</taxon>
        <taxon>Bacillota</taxon>
        <taxon>Clostridia</taxon>
        <taxon>Lachnospirales</taxon>
        <taxon>Lachnospiraceae</taxon>
        <taxon>Blautia</taxon>
    </lineage>
</organism>
<dbReference type="Pfam" id="PF00877">
    <property type="entry name" value="NLPC_P60"/>
    <property type="match status" value="1"/>
</dbReference>
<accession>A0A6N2VA04</accession>
<feature type="signal peptide" evidence="8">
    <location>
        <begin position="1"/>
        <end position="20"/>
    </location>
</feature>
<evidence type="ECO:0000256" key="5">
    <source>
        <dbReference type="ARBA" id="ARBA00022807"/>
    </source>
</evidence>
<dbReference type="Pfam" id="PF24568">
    <property type="entry name" value="CC_PcsB"/>
    <property type="match status" value="1"/>
</dbReference>
<sequence length="455" mass="50700">MKKRIVCLMLAVMMMGTQVATVSASREEELREEQAWTSAQLDATYAQIDQFYAAKEQLQNEIAALDANLVNVMVSIQTLEGDISNKQADIEQTQSDLQKAQNAKDKQYEAMKQRIQYLYEKGGNDAWFQMMVNAENLSELLTKAEYTQKMYEYDRQSLEKYVNTIEQVTQLSNQYQQEKAELEGMKQEYEAESVNLQVAIDERKATSANYDNEIAYAQQMANEYTALIQQQQAEIERLEAERIAAEEEARRQAELAAAEEAARQEAESQEETTVYDEEGNEIDAEDAAANGDVVYDEEGNEIDPNEVVTEDSSDEVEYDEYGNVIDSDNTVDPSEYESSGSGSGSSVVDYATQFVGNPYVWGGTSLTNGADCSGFVQSVYSNFGVSLPRTSYEQQNAGTEVSYADAQPGDLICYGGHVAIYMGGGKIVHASNSRDGIKISNDATYRTILSVRRLV</sequence>
<dbReference type="PROSITE" id="PS51935">
    <property type="entry name" value="NLPC_P60"/>
    <property type="match status" value="1"/>
</dbReference>